<feature type="chain" id="PRO_5027032206" evidence="2">
    <location>
        <begin position="43"/>
        <end position="314"/>
    </location>
</feature>
<organism evidence="3 4">
    <name type="scientific">Frankliniella occidentalis</name>
    <name type="common">Western flower thrips</name>
    <name type="synonym">Euthrips occidentalis</name>
    <dbReference type="NCBI Taxonomy" id="133901"/>
    <lineage>
        <taxon>Eukaryota</taxon>
        <taxon>Metazoa</taxon>
        <taxon>Ecdysozoa</taxon>
        <taxon>Arthropoda</taxon>
        <taxon>Hexapoda</taxon>
        <taxon>Insecta</taxon>
        <taxon>Pterygota</taxon>
        <taxon>Neoptera</taxon>
        <taxon>Paraneoptera</taxon>
        <taxon>Thysanoptera</taxon>
        <taxon>Terebrantia</taxon>
        <taxon>Thripoidea</taxon>
        <taxon>Thripidae</taxon>
        <taxon>Frankliniella</taxon>
    </lineage>
</organism>
<dbReference type="Proteomes" id="UP000504606">
    <property type="component" value="Unplaced"/>
</dbReference>
<reference evidence="4" key="1">
    <citation type="submission" date="2025-08" db="UniProtKB">
        <authorList>
            <consortium name="RefSeq"/>
        </authorList>
    </citation>
    <scope>IDENTIFICATION</scope>
    <source>
        <tissue evidence="4">Whole organism</tissue>
    </source>
</reference>
<gene>
    <name evidence="4" type="primary">LOC113208556</name>
</gene>
<name>A0A6J1SKW0_FRAOC</name>
<dbReference type="KEGG" id="foc:113208556"/>
<keyword evidence="2" id="KW-0732">Signal</keyword>
<feature type="compositionally biased region" description="Low complexity" evidence="1">
    <location>
        <begin position="56"/>
        <end position="102"/>
    </location>
</feature>
<feature type="compositionally biased region" description="Low complexity" evidence="1">
    <location>
        <begin position="112"/>
        <end position="132"/>
    </location>
</feature>
<protein>
    <submittedName>
        <fullName evidence="4">Mucin-13-like</fullName>
    </submittedName>
</protein>
<dbReference type="AlphaFoldDB" id="A0A6J1SKW0"/>
<dbReference type="GeneID" id="113208556"/>
<proteinExistence type="predicted"/>
<feature type="region of interest" description="Disordered" evidence="1">
    <location>
        <begin position="37"/>
        <end position="145"/>
    </location>
</feature>
<feature type="compositionally biased region" description="Low complexity" evidence="1">
    <location>
        <begin position="37"/>
        <end position="48"/>
    </location>
</feature>
<evidence type="ECO:0000313" key="4">
    <source>
        <dbReference type="RefSeq" id="XP_026281388.1"/>
    </source>
</evidence>
<keyword evidence="3" id="KW-1185">Reference proteome</keyword>
<evidence type="ECO:0000256" key="1">
    <source>
        <dbReference type="SAM" id="MobiDB-lite"/>
    </source>
</evidence>
<evidence type="ECO:0000256" key="2">
    <source>
        <dbReference type="SAM" id="SignalP"/>
    </source>
</evidence>
<feature type="compositionally biased region" description="Acidic residues" evidence="1">
    <location>
        <begin position="135"/>
        <end position="144"/>
    </location>
</feature>
<evidence type="ECO:0000313" key="3">
    <source>
        <dbReference type="Proteomes" id="UP000504606"/>
    </source>
</evidence>
<feature type="signal peptide" evidence="2">
    <location>
        <begin position="1"/>
        <end position="42"/>
    </location>
</feature>
<sequence>MAPPWRHSRPRRPAYRTDMKLRLAVSLAAVAVFALSPAPGAASPAPGATSPPPGITSPAPGAASPAPGAASSAPGATSSGPGAASPAPGATSPAPGATSPAAPGAPSPPHAPTTSTSPAPAELTSSTEATTTQKDDDDCYDDFEYSNNPELLERLKKYDVAKVLEGLGGAPGKVNATWRDRKDVPDREAVLEQGAQHLADNTNSSYWLYEYASTDYDKYVRLEHALLRSKGTADEYVDVRGEVWWSPEEGLCGALRHAKYRQDDKGGFVAEVLQAHCNIFRKDKTLSCYGPDSENPCAFCISSTSGALIASLVG</sequence>
<dbReference type="RefSeq" id="XP_026281388.1">
    <property type="nucleotide sequence ID" value="XM_026425603.2"/>
</dbReference>
<accession>A0A6J1SKW0</accession>